<comment type="caution">
    <text evidence="1">The sequence shown here is derived from an EMBL/GenBank/DDBJ whole genome shotgun (WGS) entry which is preliminary data.</text>
</comment>
<dbReference type="Gene3D" id="3.90.79.10">
    <property type="entry name" value="Nucleoside Triphosphate Pyrophosphohydrolase"/>
    <property type="match status" value="1"/>
</dbReference>
<protein>
    <recommendedName>
        <fullName evidence="3">Nudix hydrolase domain-containing protein</fullName>
    </recommendedName>
</protein>
<organism evidence="1 2">
    <name type="scientific">Kitasatospora phosalacinea</name>
    <dbReference type="NCBI Taxonomy" id="2065"/>
    <lineage>
        <taxon>Bacteria</taxon>
        <taxon>Bacillati</taxon>
        <taxon>Actinomycetota</taxon>
        <taxon>Actinomycetes</taxon>
        <taxon>Kitasatosporales</taxon>
        <taxon>Streptomycetaceae</taxon>
        <taxon>Kitasatospora</taxon>
    </lineage>
</organism>
<dbReference type="AlphaFoldDB" id="A0A9W6V0P3"/>
<dbReference type="RefSeq" id="WP_285733528.1">
    <property type="nucleotide sequence ID" value="NZ_BSSA01000002.1"/>
</dbReference>
<dbReference type="SUPFAM" id="SSF55811">
    <property type="entry name" value="Nudix"/>
    <property type="match status" value="1"/>
</dbReference>
<evidence type="ECO:0000313" key="2">
    <source>
        <dbReference type="Proteomes" id="UP001165041"/>
    </source>
</evidence>
<evidence type="ECO:0008006" key="3">
    <source>
        <dbReference type="Google" id="ProtNLM"/>
    </source>
</evidence>
<proteinExistence type="predicted"/>
<dbReference type="InterPro" id="IPR015797">
    <property type="entry name" value="NUDIX_hydrolase-like_dom_sf"/>
</dbReference>
<reference evidence="1" key="1">
    <citation type="submission" date="2023-02" db="EMBL/GenBank/DDBJ databases">
        <title>Kitasatospora phosalacinea NBRC 14627.</title>
        <authorList>
            <person name="Ichikawa N."/>
            <person name="Sato H."/>
            <person name="Tonouchi N."/>
        </authorList>
    </citation>
    <scope>NUCLEOTIDE SEQUENCE</scope>
    <source>
        <strain evidence="1">NBRC 14627</strain>
    </source>
</reference>
<name>A0A9W6V0P3_9ACTN</name>
<dbReference type="Proteomes" id="UP001165041">
    <property type="component" value="Unassembled WGS sequence"/>
</dbReference>
<dbReference type="EMBL" id="BSSA01000002">
    <property type="protein sequence ID" value="GLW68447.1"/>
    <property type="molecule type" value="Genomic_DNA"/>
</dbReference>
<evidence type="ECO:0000313" key="1">
    <source>
        <dbReference type="EMBL" id="GLW68447.1"/>
    </source>
</evidence>
<gene>
    <name evidence="1" type="ORF">Kpho02_07460</name>
</gene>
<accession>A0A9W6V0P3</accession>
<sequence length="123" mass="13570">MSRPRFWDPTGERFGIPTYPWRLAPDGLKTRRQLRACGLRPGGQPVAAQVLWRSRRSTTPRGTYSSTAYVVTVASHTQAVAADDAARVRWVPVADLIRDTNGLAFDHAQIIADALRATGDLRA</sequence>